<evidence type="ECO:0000256" key="6">
    <source>
        <dbReference type="SAM" id="Phobius"/>
    </source>
</evidence>
<feature type="transmembrane region" description="Helical" evidence="6">
    <location>
        <begin position="209"/>
        <end position="232"/>
    </location>
</feature>
<keyword evidence="4 6" id="KW-1133">Transmembrane helix</keyword>
<dbReference type="CDD" id="cd17480">
    <property type="entry name" value="MFS_SLC40A1_like"/>
    <property type="match status" value="1"/>
</dbReference>
<dbReference type="GO" id="GO:0016020">
    <property type="term" value="C:membrane"/>
    <property type="evidence" value="ECO:0007669"/>
    <property type="project" value="UniProtKB-SubCell"/>
</dbReference>
<gene>
    <name evidence="7" type="ORF">MUK42_17536</name>
</gene>
<dbReference type="PANTHER" id="PTHR11660">
    <property type="entry name" value="SOLUTE CARRIER FAMILY 40 MEMBER"/>
    <property type="match status" value="1"/>
</dbReference>
<feature type="transmembrane region" description="Helical" evidence="6">
    <location>
        <begin position="546"/>
        <end position="569"/>
    </location>
</feature>
<dbReference type="OrthoDB" id="648861at2759"/>
<evidence type="ECO:0000256" key="2">
    <source>
        <dbReference type="ARBA" id="ARBA00022448"/>
    </source>
</evidence>
<keyword evidence="5 6" id="KW-0472">Membrane</keyword>
<proteinExistence type="predicted"/>
<accession>A0A9E7KY88</accession>
<keyword evidence="3 6" id="KW-0812">Transmembrane</keyword>
<feature type="transmembrane region" description="Helical" evidence="6">
    <location>
        <begin position="518"/>
        <end position="539"/>
    </location>
</feature>
<evidence type="ECO:0000256" key="5">
    <source>
        <dbReference type="ARBA" id="ARBA00023136"/>
    </source>
</evidence>
<keyword evidence="2" id="KW-0813">Transport</keyword>
<dbReference type="GO" id="GO:0005381">
    <property type="term" value="F:iron ion transmembrane transporter activity"/>
    <property type="evidence" value="ECO:0007669"/>
    <property type="project" value="InterPro"/>
</dbReference>
<feature type="transmembrane region" description="Helical" evidence="6">
    <location>
        <begin position="176"/>
        <end position="197"/>
    </location>
</feature>
<evidence type="ECO:0000256" key="1">
    <source>
        <dbReference type="ARBA" id="ARBA00004141"/>
    </source>
</evidence>
<dbReference type="AlphaFoldDB" id="A0A9E7KY88"/>
<feature type="transmembrane region" description="Helical" evidence="6">
    <location>
        <begin position="244"/>
        <end position="269"/>
    </location>
</feature>
<name>A0A9E7KY88_9LILI</name>
<feature type="transmembrane region" description="Helical" evidence="6">
    <location>
        <begin position="427"/>
        <end position="446"/>
    </location>
</feature>
<dbReference type="PANTHER" id="PTHR11660:SF53">
    <property type="entry name" value="SOLUTE CARRIER FAMILY 40 MEMBER 3, CHLOROPLASTIC"/>
    <property type="match status" value="1"/>
</dbReference>
<evidence type="ECO:0000256" key="4">
    <source>
        <dbReference type="ARBA" id="ARBA00022989"/>
    </source>
</evidence>
<feature type="transmembrane region" description="Helical" evidence="6">
    <location>
        <begin position="398"/>
        <end position="420"/>
    </location>
</feature>
<organism evidence="7 8">
    <name type="scientific">Musa troglodytarum</name>
    <name type="common">fe'i banana</name>
    <dbReference type="NCBI Taxonomy" id="320322"/>
    <lineage>
        <taxon>Eukaryota</taxon>
        <taxon>Viridiplantae</taxon>
        <taxon>Streptophyta</taxon>
        <taxon>Embryophyta</taxon>
        <taxon>Tracheophyta</taxon>
        <taxon>Spermatophyta</taxon>
        <taxon>Magnoliopsida</taxon>
        <taxon>Liliopsida</taxon>
        <taxon>Zingiberales</taxon>
        <taxon>Musaceae</taxon>
        <taxon>Musa</taxon>
    </lineage>
</organism>
<dbReference type="InterPro" id="IPR009716">
    <property type="entry name" value="Ferroportin-1"/>
</dbReference>
<feature type="transmembrane region" description="Helical" evidence="6">
    <location>
        <begin position="452"/>
        <end position="472"/>
    </location>
</feature>
<protein>
    <submittedName>
        <fullName evidence="7">Ferroportin1 (FPN1)</fullName>
    </submittedName>
</protein>
<keyword evidence="8" id="KW-1185">Reference proteome</keyword>
<dbReference type="Proteomes" id="UP001055439">
    <property type="component" value="Chromosome 8"/>
</dbReference>
<dbReference type="Pfam" id="PF06963">
    <property type="entry name" value="FPN1"/>
    <property type="match status" value="1"/>
</dbReference>
<feature type="transmembrane region" description="Helical" evidence="6">
    <location>
        <begin position="479"/>
        <end position="498"/>
    </location>
</feature>
<evidence type="ECO:0000313" key="7">
    <source>
        <dbReference type="EMBL" id="URE31384.1"/>
    </source>
</evidence>
<sequence length="755" mass="81143">MAPFIVSSPWTPPLPPPGCGVSSLIRGSAKPNPRRCVGHLRRLRLRPSGCPIRRLDVFTSKCFATNTDVDGDNVAAENTVAENPRPLSSSCSISVHLKSDILDSIPLDLSNKKTDANHIFTNLHVLSKREQDALAATPTHPASLYVLYGISLVGNLVEQLWNFVWPAAVAIVHPSLLPVAVVGFFTKLAIFVGGPLVGKLMDCFPRVPAYHSLNVIQTAAQLLSASMIIYALNNTIMQSSTSSIILQPWFMVLVVAGAIERLAGLALGVTMERDWVVMLAGRNRPVALAQANSVLSRVDLLCEIAGASLFGILLSKYNPVTCLKLACGLTISVQPILVILGHVINSLSSGVLDCSRSGIKPVGSSSLFDARKIVENGLDAFGHGWKEYKHQPVLPASLAYVLLYFNIALAPGAIMTAFLVHHGINPSIIGGFSGLCSIMGFAATFMSASLAGAAGLIFQAFLLTLAVSVYWAGSITQQARLLIFLSLIVVSRLGHMSYDVVGTQILQTGVPAAKANLIGITEVSMASLAELLMFGVAIIANDVSHFGFLATLSVSSVAVAALIFCWWLANPTDDSPNADCSRVMLESARQQAFFLPLISSLAFHSAGNEMAGHKFGSGARRRQIGAVLALQRWDGDHLILVNVQKEGHYEEGAIQMQETTGSRMDHIIPKFFSPHHFAPLFFPPGFIGSICASHEKPFHFNPASKHLSALTESSEPGTPKKYGVKPDAENLGHTQHCFQAQGDCYCDEDPLQRCW</sequence>
<evidence type="ECO:0000256" key="3">
    <source>
        <dbReference type="ARBA" id="ARBA00022692"/>
    </source>
</evidence>
<evidence type="ECO:0000313" key="8">
    <source>
        <dbReference type="Proteomes" id="UP001055439"/>
    </source>
</evidence>
<reference evidence="7" key="1">
    <citation type="submission" date="2022-05" db="EMBL/GenBank/DDBJ databases">
        <title>The Musa troglodytarum L. genome provides insights into the mechanism of non-climacteric behaviour and enrichment of carotenoids.</title>
        <authorList>
            <person name="Wang J."/>
        </authorList>
    </citation>
    <scope>NUCLEOTIDE SEQUENCE</scope>
    <source>
        <tissue evidence="7">Leaf</tissue>
    </source>
</reference>
<feature type="transmembrane region" description="Helical" evidence="6">
    <location>
        <begin position="325"/>
        <end position="344"/>
    </location>
</feature>
<comment type="subcellular location">
    <subcellularLocation>
        <location evidence="1">Membrane</location>
        <topology evidence="1">Multi-pass membrane protein</topology>
    </subcellularLocation>
</comment>
<dbReference type="EMBL" id="CP097510">
    <property type="protein sequence ID" value="URE31384.1"/>
    <property type="molecule type" value="Genomic_DNA"/>
</dbReference>